<dbReference type="SMART" id="SM00355">
    <property type="entry name" value="ZnF_C2H2"/>
    <property type="match status" value="3"/>
</dbReference>
<dbReference type="Gene3D" id="3.30.160.60">
    <property type="entry name" value="Classic Zinc Finger"/>
    <property type="match status" value="3"/>
</dbReference>
<dbReference type="PROSITE" id="PS50157">
    <property type="entry name" value="ZINC_FINGER_C2H2_2"/>
    <property type="match status" value="3"/>
</dbReference>
<dbReference type="OrthoDB" id="4748970at2759"/>
<reference evidence="9" key="1">
    <citation type="submission" date="2020-05" db="EMBL/GenBank/DDBJ databases">
        <title>Mycena genomes resolve the evolution of fungal bioluminescence.</title>
        <authorList>
            <person name="Tsai I.J."/>
        </authorList>
    </citation>
    <scope>NUCLEOTIDE SEQUENCE</scope>
    <source>
        <strain evidence="9">CCC161011</strain>
    </source>
</reference>
<dbReference type="Pfam" id="PF00096">
    <property type="entry name" value="zf-C2H2"/>
    <property type="match status" value="2"/>
</dbReference>
<name>A0A8H6XAI1_9AGAR</name>
<sequence>MSAPTTAISDISLDSELDSAHGNDFIGPTATLNNLLSLDSDRQPGHSAANHQLLTPSTPVISNVSPSHYIDLSDGGDAPAPIAVLNQDVTAVRTVTARNPCRWPANFICPIPGCGSTFTRSFNLKGHIRSHNGEKPFTCEWPECGKGFARQHDCKRHEQLHTQCWPFACEVCQKRFARMDALHRHLRSEGGAECQRTLEANELLPDFTSTGGLMLGT</sequence>
<dbReference type="GO" id="GO:0000978">
    <property type="term" value="F:RNA polymerase II cis-regulatory region sequence-specific DNA binding"/>
    <property type="evidence" value="ECO:0007669"/>
    <property type="project" value="TreeGrafter"/>
</dbReference>
<evidence type="ECO:0000313" key="10">
    <source>
        <dbReference type="Proteomes" id="UP000620124"/>
    </source>
</evidence>
<keyword evidence="1" id="KW-0479">Metal-binding</keyword>
<feature type="domain" description="C2H2-type" evidence="8">
    <location>
        <begin position="137"/>
        <end position="166"/>
    </location>
</feature>
<dbReference type="PROSITE" id="PS00028">
    <property type="entry name" value="ZINC_FINGER_C2H2_1"/>
    <property type="match status" value="2"/>
</dbReference>
<dbReference type="InterPro" id="IPR036236">
    <property type="entry name" value="Znf_C2H2_sf"/>
</dbReference>
<evidence type="ECO:0000256" key="2">
    <source>
        <dbReference type="ARBA" id="ARBA00022737"/>
    </source>
</evidence>
<proteinExistence type="predicted"/>
<evidence type="ECO:0000256" key="3">
    <source>
        <dbReference type="ARBA" id="ARBA00022771"/>
    </source>
</evidence>
<dbReference type="InterPro" id="IPR013087">
    <property type="entry name" value="Znf_C2H2_type"/>
</dbReference>
<organism evidence="9 10">
    <name type="scientific">Mycena venus</name>
    <dbReference type="NCBI Taxonomy" id="2733690"/>
    <lineage>
        <taxon>Eukaryota</taxon>
        <taxon>Fungi</taxon>
        <taxon>Dikarya</taxon>
        <taxon>Basidiomycota</taxon>
        <taxon>Agaricomycotina</taxon>
        <taxon>Agaricomycetes</taxon>
        <taxon>Agaricomycetidae</taxon>
        <taxon>Agaricales</taxon>
        <taxon>Marasmiineae</taxon>
        <taxon>Mycenaceae</taxon>
        <taxon>Mycena</taxon>
    </lineage>
</organism>
<gene>
    <name evidence="9" type="ORF">MVEN_02129800</name>
</gene>
<evidence type="ECO:0000256" key="6">
    <source>
        <dbReference type="ARBA" id="ARBA00023163"/>
    </source>
</evidence>
<comment type="caution">
    <text evidence="9">The sequence shown here is derived from an EMBL/GenBank/DDBJ whole genome shotgun (WGS) entry which is preliminary data.</text>
</comment>
<dbReference type="Proteomes" id="UP000620124">
    <property type="component" value="Unassembled WGS sequence"/>
</dbReference>
<keyword evidence="3 7" id="KW-0863">Zinc-finger</keyword>
<evidence type="ECO:0000259" key="8">
    <source>
        <dbReference type="PROSITE" id="PS50157"/>
    </source>
</evidence>
<dbReference type="GO" id="GO:0000981">
    <property type="term" value="F:DNA-binding transcription factor activity, RNA polymerase II-specific"/>
    <property type="evidence" value="ECO:0007669"/>
    <property type="project" value="TreeGrafter"/>
</dbReference>
<keyword evidence="4" id="KW-0862">Zinc</keyword>
<evidence type="ECO:0000256" key="7">
    <source>
        <dbReference type="PROSITE-ProRule" id="PRU00042"/>
    </source>
</evidence>
<dbReference type="EMBL" id="JACAZI010000022">
    <property type="protein sequence ID" value="KAF7336934.1"/>
    <property type="molecule type" value="Genomic_DNA"/>
</dbReference>
<keyword evidence="10" id="KW-1185">Reference proteome</keyword>
<dbReference type="PANTHER" id="PTHR23235">
    <property type="entry name" value="KRUEPPEL-LIKE TRANSCRIPTION FACTOR"/>
    <property type="match status" value="1"/>
</dbReference>
<evidence type="ECO:0000256" key="1">
    <source>
        <dbReference type="ARBA" id="ARBA00022723"/>
    </source>
</evidence>
<keyword evidence="5" id="KW-0805">Transcription regulation</keyword>
<accession>A0A8H6XAI1</accession>
<dbReference type="GO" id="GO:0008270">
    <property type="term" value="F:zinc ion binding"/>
    <property type="evidence" value="ECO:0007669"/>
    <property type="project" value="UniProtKB-KW"/>
</dbReference>
<dbReference type="PANTHER" id="PTHR23235:SF120">
    <property type="entry name" value="KRUPPEL-LIKE FACTOR 15"/>
    <property type="match status" value="1"/>
</dbReference>
<evidence type="ECO:0000313" key="9">
    <source>
        <dbReference type="EMBL" id="KAF7336934.1"/>
    </source>
</evidence>
<keyword evidence="6" id="KW-0804">Transcription</keyword>
<keyword evidence="2" id="KW-0677">Repeat</keyword>
<dbReference type="FunFam" id="3.30.160.60:FF:000032">
    <property type="entry name" value="Krueppel-like factor 4"/>
    <property type="match status" value="1"/>
</dbReference>
<feature type="domain" description="C2H2-type" evidence="8">
    <location>
        <begin position="167"/>
        <end position="194"/>
    </location>
</feature>
<feature type="domain" description="C2H2-type" evidence="8">
    <location>
        <begin position="107"/>
        <end position="136"/>
    </location>
</feature>
<dbReference type="SUPFAM" id="SSF57667">
    <property type="entry name" value="beta-beta-alpha zinc fingers"/>
    <property type="match status" value="1"/>
</dbReference>
<evidence type="ECO:0000256" key="4">
    <source>
        <dbReference type="ARBA" id="ARBA00022833"/>
    </source>
</evidence>
<dbReference type="AlphaFoldDB" id="A0A8H6XAI1"/>
<protein>
    <submittedName>
        <fullName evidence="9">Calcineurin responsive transcriptional factor</fullName>
    </submittedName>
</protein>
<evidence type="ECO:0000256" key="5">
    <source>
        <dbReference type="ARBA" id="ARBA00023015"/>
    </source>
</evidence>